<accession>A0A1M6SVP1</accession>
<gene>
    <name evidence="2" type="ORF">SAMN02745216_03542</name>
</gene>
<dbReference type="RefSeq" id="WP_073477587.1">
    <property type="nucleotide sequence ID" value="NZ_FQZU01000025.1"/>
</dbReference>
<evidence type="ECO:0008006" key="4">
    <source>
        <dbReference type="Google" id="ProtNLM"/>
    </source>
</evidence>
<protein>
    <recommendedName>
        <fullName evidence="4">DUF4846 domain-containing protein</fullName>
    </recommendedName>
</protein>
<proteinExistence type="predicted"/>
<organism evidence="2 3">
    <name type="scientific">Desulfatibacillum alkenivorans DSM 16219</name>
    <dbReference type="NCBI Taxonomy" id="1121393"/>
    <lineage>
        <taxon>Bacteria</taxon>
        <taxon>Pseudomonadati</taxon>
        <taxon>Thermodesulfobacteriota</taxon>
        <taxon>Desulfobacteria</taxon>
        <taxon>Desulfobacterales</taxon>
        <taxon>Desulfatibacillaceae</taxon>
        <taxon>Desulfatibacillum</taxon>
    </lineage>
</organism>
<dbReference type="Pfam" id="PF16138">
    <property type="entry name" value="DUF4846"/>
    <property type="match status" value="1"/>
</dbReference>
<dbReference type="STRING" id="1121393.SAMN02745216_03542"/>
<reference evidence="3" key="1">
    <citation type="submission" date="2016-11" db="EMBL/GenBank/DDBJ databases">
        <authorList>
            <person name="Varghese N."/>
            <person name="Submissions S."/>
        </authorList>
    </citation>
    <scope>NUCLEOTIDE SEQUENCE [LARGE SCALE GENOMIC DNA]</scope>
    <source>
        <strain evidence="3">DSM 16219</strain>
    </source>
</reference>
<evidence type="ECO:0000313" key="3">
    <source>
        <dbReference type="Proteomes" id="UP000183994"/>
    </source>
</evidence>
<dbReference type="AlphaFoldDB" id="A0A1M6SVP1"/>
<name>A0A1M6SVP1_9BACT</name>
<dbReference type="EMBL" id="FQZU01000025">
    <property type="protein sequence ID" value="SHK48648.1"/>
    <property type="molecule type" value="Genomic_DNA"/>
</dbReference>
<feature type="signal peptide" evidence="1">
    <location>
        <begin position="1"/>
        <end position="23"/>
    </location>
</feature>
<keyword evidence="3" id="KW-1185">Reference proteome</keyword>
<feature type="chain" id="PRO_5013314271" description="DUF4846 domain-containing protein" evidence="1">
    <location>
        <begin position="24"/>
        <end position="284"/>
    </location>
</feature>
<keyword evidence="1" id="KW-0732">Signal</keyword>
<evidence type="ECO:0000313" key="2">
    <source>
        <dbReference type="EMBL" id="SHK48648.1"/>
    </source>
</evidence>
<dbReference type="Proteomes" id="UP000183994">
    <property type="component" value="Unassembled WGS sequence"/>
</dbReference>
<dbReference type="InterPro" id="IPR032315">
    <property type="entry name" value="DUF4846"/>
</dbReference>
<sequence>MRSLFISVIIGFCFLFFISSAPAQPAMYPWLHDDAVLLTLGDRVAPPKGFERKEVRPASFDFWLQCFPVKPGNPPVMLFDGGKKGNQLAHHLVLDLDVGTKDLQQCADSVIRLWGEYLYFTGQYNRIHFIFTSGDRADFIRWAEGYRPVVQGSKVSWVQKGDKGKSYEQFRAYLENVMMYAGSASLSKEMIPVEDIADIRAGDVFIQGGFPGHAVMVMDTAVHPKTGEKVFLLAQGFMPAQDMHVLKNLNNPELSPWYKTDFGQVLSTPEWDFAKTDLKRFPPK</sequence>
<dbReference type="OrthoDB" id="5511471at2"/>
<evidence type="ECO:0000256" key="1">
    <source>
        <dbReference type="SAM" id="SignalP"/>
    </source>
</evidence>